<keyword evidence="3 4" id="KW-0472">Membrane</keyword>
<comment type="subunit">
    <text evidence="4">Homodimer.</text>
</comment>
<comment type="caution">
    <text evidence="5">The sequence shown here is derived from an EMBL/GenBank/DDBJ whole genome shotgun (WGS) entry which is preliminary data.</text>
</comment>
<dbReference type="GO" id="GO:0005886">
    <property type="term" value="C:plasma membrane"/>
    <property type="evidence" value="ECO:0007669"/>
    <property type="project" value="UniProtKB-SubCell"/>
</dbReference>
<dbReference type="AlphaFoldDB" id="A0A218VZV2"/>
<gene>
    <name evidence="5" type="ORF">CDL15_Pgr015162</name>
</gene>
<keyword evidence="4" id="KW-1003">Cell membrane</keyword>
<evidence type="ECO:0000256" key="4">
    <source>
        <dbReference type="RuleBase" id="RU363078"/>
    </source>
</evidence>
<dbReference type="Pfam" id="PF05653">
    <property type="entry name" value="Mg_trans_NIPA"/>
    <property type="match status" value="2"/>
</dbReference>
<proteinExistence type="inferred from homology"/>
<comment type="subcellular location">
    <subcellularLocation>
        <location evidence="4">Cell membrane</location>
        <topology evidence="4">Multi-pass membrane protein</topology>
    </subcellularLocation>
    <subcellularLocation>
        <location evidence="4">Early endosome</location>
    </subcellularLocation>
</comment>
<dbReference type="GO" id="GO:0015095">
    <property type="term" value="F:magnesium ion transmembrane transporter activity"/>
    <property type="evidence" value="ECO:0007669"/>
    <property type="project" value="UniProtKB-UniRule"/>
</dbReference>
<keyword evidence="2 4" id="KW-1133">Transmembrane helix</keyword>
<keyword evidence="4" id="KW-0967">Endosome</keyword>
<keyword evidence="4" id="KW-0406">Ion transport</keyword>
<feature type="transmembrane region" description="Helical" evidence="4">
    <location>
        <begin position="144"/>
        <end position="164"/>
    </location>
</feature>
<feature type="transmembrane region" description="Helical" evidence="4">
    <location>
        <begin position="281"/>
        <end position="302"/>
    </location>
</feature>
<comment type="caution">
    <text evidence="4">Lacks conserved residue(s) required for the propagation of feature annotation.</text>
</comment>
<feature type="transmembrane region" description="Helical" evidence="4">
    <location>
        <begin position="212"/>
        <end position="235"/>
    </location>
</feature>
<comment type="function">
    <text evidence="4">Acts as a Mg(2+) transporter. Can also transport other divalent cations such as Fe(2+), Sr(2+), Ba(2+), Mn(2+) and Co(2+) but to a much less extent than Mg(2+).</text>
</comment>
<dbReference type="Proteomes" id="UP000197138">
    <property type="component" value="Unassembled WGS sequence"/>
</dbReference>
<dbReference type="EMBL" id="MTKT01005556">
    <property type="protein sequence ID" value="OWM65738.1"/>
    <property type="molecule type" value="Genomic_DNA"/>
</dbReference>
<protein>
    <recommendedName>
        <fullName evidence="4">Probable magnesium transporter</fullName>
    </recommendedName>
</protein>
<keyword evidence="4" id="KW-0460">Magnesium</keyword>
<comment type="similarity">
    <text evidence="4">Belongs to the NIPA (TC 2.A.7) family.</text>
</comment>
<feature type="transmembrane region" description="Helical" evidence="4">
    <location>
        <begin position="185"/>
        <end position="206"/>
    </location>
</feature>
<keyword evidence="1 4" id="KW-0812">Transmembrane</keyword>
<evidence type="ECO:0000256" key="3">
    <source>
        <dbReference type="ARBA" id="ARBA00023136"/>
    </source>
</evidence>
<evidence type="ECO:0000256" key="2">
    <source>
        <dbReference type="ARBA" id="ARBA00022989"/>
    </source>
</evidence>
<feature type="transmembrane region" description="Helical" evidence="4">
    <location>
        <begin position="83"/>
        <end position="103"/>
    </location>
</feature>
<sequence length="370" mass="40460">MDSYKGMSSDNIKGLVLALSSSFFIGASFIVKKKGLKKAGASGVRAGLNLQFSVSGVGGYSYLYEPLWWIGMITMVVGEIANFAAYAFAPAILVTPLGALSIIIRHVEIIYMMPILPKSSSIAHCDIFYSAALAHIILREKLHIFGILGCVLCVVGSTTIVLHAPQEREIESVKEVWDLATEPAFLFYAALVIAAVFVLIVHYIPLYGQTHVMVYIGVCSLVGSLSVMSVKALGIALKLTFSGMNQLVYPQTWVFILVVATCVITQMNYLNKALDTFNTAVVSPIYYVMFTSLTILASIIMFKDWDRQNPTQIVTEMCGFVTILSGTFLLHRTKDMVDGPGSTRLPKHADEDGFDVEGIPLRCPESLRTS</sequence>
<reference evidence="6" key="1">
    <citation type="journal article" date="2017" name="Plant J.">
        <title>The pomegranate (Punica granatum L.) genome and the genomics of punicalagin biosynthesis.</title>
        <authorList>
            <person name="Qin G."/>
            <person name="Xu C."/>
            <person name="Ming R."/>
            <person name="Tang H."/>
            <person name="Guyot R."/>
            <person name="Kramer E.M."/>
            <person name="Hu Y."/>
            <person name="Yi X."/>
            <person name="Qi Y."/>
            <person name="Xu X."/>
            <person name="Gao Z."/>
            <person name="Pan H."/>
            <person name="Jian J."/>
            <person name="Tian Y."/>
            <person name="Yue Z."/>
            <person name="Xu Y."/>
        </authorList>
    </citation>
    <scope>NUCLEOTIDE SEQUENCE [LARGE SCALE GENOMIC DNA]</scope>
    <source>
        <strain evidence="6">cv. Dabenzi</strain>
    </source>
</reference>
<dbReference type="GO" id="GO:0005769">
    <property type="term" value="C:early endosome"/>
    <property type="evidence" value="ECO:0007669"/>
    <property type="project" value="UniProtKB-SubCell"/>
</dbReference>
<feature type="transmembrane region" description="Helical" evidence="4">
    <location>
        <begin position="12"/>
        <end position="31"/>
    </location>
</feature>
<accession>A0A218VZV2</accession>
<evidence type="ECO:0000313" key="5">
    <source>
        <dbReference type="EMBL" id="OWM65738.1"/>
    </source>
</evidence>
<feature type="transmembrane region" description="Helical" evidence="4">
    <location>
        <begin position="247"/>
        <end position="269"/>
    </location>
</feature>
<keyword evidence="4" id="KW-0813">Transport</keyword>
<dbReference type="PANTHER" id="PTHR12570">
    <property type="match status" value="1"/>
</dbReference>
<organism evidence="5 6">
    <name type="scientific">Punica granatum</name>
    <name type="common">Pomegranate</name>
    <dbReference type="NCBI Taxonomy" id="22663"/>
    <lineage>
        <taxon>Eukaryota</taxon>
        <taxon>Viridiplantae</taxon>
        <taxon>Streptophyta</taxon>
        <taxon>Embryophyta</taxon>
        <taxon>Tracheophyta</taxon>
        <taxon>Spermatophyta</taxon>
        <taxon>Magnoliopsida</taxon>
        <taxon>eudicotyledons</taxon>
        <taxon>Gunneridae</taxon>
        <taxon>Pentapetalae</taxon>
        <taxon>rosids</taxon>
        <taxon>malvids</taxon>
        <taxon>Myrtales</taxon>
        <taxon>Lythraceae</taxon>
        <taxon>Punica</taxon>
    </lineage>
</organism>
<evidence type="ECO:0000256" key="1">
    <source>
        <dbReference type="ARBA" id="ARBA00022692"/>
    </source>
</evidence>
<name>A0A218VZV2_PUNGR</name>
<dbReference type="PANTHER" id="PTHR12570:SF89">
    <property type="entry name" value="MAGNESIUM TRANSPORTER NIPA3-RELATED"/>
    <property type="match status" value="1"/>
</dbReference>
<evidence type="ECO:0000313" key="6">
    <source>
        <dbReference type="Proteomes" id="UP000197138"/>
    </source>
</evidence>
<dbReference type="InterPro" id="IPR008521">
    <property type="entry name" value="Mg_trans_NIPA"/>
</dbReference>